<evidence type="ECO:0000256" key="11">
    <source>
        <dbReference type="SAM" id="MobiDB-lite"/>
    </source>
</evidence>
<dbReference type="InterPro" id="IPR027385">
    <property type="entry name" value="Beta-barrel_OMP"/>
</dbReference>
<dbReference type="Pfam" id="PF00691">
    <property type="entry name" value="OmpA"/>
    <property type="match status" value="1"/>
</dbReference>
<comment type="caution">
    <text evidence="13">The sequence shown here is derived from an EMBL/GenBank/DDBJ whole genome shotgun (WGS) entry which is preliminary data.</text>
</comment>
<dbReference type="InterPro" id="IPR050330">
    <property type="entry name" value="Bact_OuterMem_StrucFunc"/>
</dbReference>
<evidence type="ECO:0000256" key="8">
    <source>
        <dbReference type="ARBA" id="ARBA00023136"/>
    </source>
</evidence>
<dbReference type="InterPro" id="IPR006665">
    <property type="entry name" value="OmpA-like"/>
</dbReference>
<dbReference type="PRINTS" id="PR01021">
    <property type="entry name" value="OMPADOMAIN"/>
</dbReference>
<dbReference type="PROSITE" id="PS51123">
    <property type="entry name" value="OMPA_2"/>
    <property type="match status" value="1"/>
</dbReference>
<dbReference type="Pfam" id="PF13505">
    <property type="entry name" value="OMP_b-brl"/>
    <property type="match status" value="1"/>
</dbReference>
<dbReference type="Proteomes" id="UP001198701">
    <property type="component" value="Unassembled WGS sequence"/>
</dbReference>
<dbReference type="Gene3D" id="3.30.1330.60">
    <property type="entry name" value="OmpA-like domain"/>
    <property type="match status" value="1"/>
</dbReference>
<dbReference type="PANTHER" id="PTHR30329">
    <property type="entry name" value="STATOR ELEMENT OF FLAGELLAR MOTOR COMPLEX"/>
    <property type="match status" value="1"/>
</dbReference>
<evidence type="ECO:0000256" key="3">
    <source>
        <dbReference type="ARBA" id="ARBA00022452"/>
    </source>
</evidence>
<gene>
    <name evidence="13" type="ORF">LMJ30_11045</name>
</gene>
<evidence type="ECO:0000256" key="4">
    <source>
        <dbReference type="ARBA" id="ARBA00022692"/>
    </source>
</evidence>
<keyword evidence="6" id="KW-0406">Ion transport</keyword>
<evidence type="ECO:0000259" key="12">
    <source>
        <dbReference type="PROSITE" id="PS51123"/>
    </source>
</evidence>
<sequence length="362" mass="38878">MAPAAPDAMITTDSNLEAWNNSAAYIGASIGRSRVHIDDRAAARQVTTPTQTVNAWSSDEKDVGFKLFAGKHINRYLAVEGGYFDMGNFTYSTRTVQGGTLNGDVRIRGINADLIGKLPLSQRFMLFARAGMGYVKADTDFTGSRVNEAAPAEHNEGKWKPHFGVGAEMSLSQKLSLRLEAERVRTRDFLSDNGKADLYSIGLVYKLGNPAPAPVYVAPPAPAPVEAAPAPAPVAEPAPVPTSEKVSFAAEALFDFDKAIVKPEGKAALDDLLNKLQGMNTEVMVTVGHTDSIGTDAYNQKLSLRRAEAVKAYIVSKGVDQSRVYTEGKGETQPVADNSTSEGRAKNRRVTVEVVGTRTTTK</sequence>
<feature type="region of interest" description="Disordered" evidence="11">
    <location>
        <begin position="325"/>
        <end position="362"/>
    </location>
</feature>
<dbReference type="PANTHER" id="PTHR30329:SF21">
    <property type="entry name" value="LIPOPROTEIN YIAD-RELATED"/>
    <property type="match status" value="1"/>
</dbReference>
<dbReference type="InterPro" id="IPR011250">
    <property type="entry name" value="OMP/PagP_B-barrel"/>
</dbReference>
<dbReference type="SUPFAM" id="SSF103088">
    <property type="entry name" value="OmpA-like"/>
    <property type="match status" value="1"/>
</dbReference>
<evidence type="ECO:0000256" key="7">
    <source>
        <dbReference type="ARBA" id="ARBA00023114"/>
    </source>
</evidence>
<dbReference type="InterPro" id="IPR036737">
    <property type="entry name" value="OmpA-like_sf"/>
</dbReference>
<keyword evidence="5" id="KW-0732">Signal</keyword>
<dbReference type="CDD" id="cd07185">
    <property type="entry name" value="OmpA_C-like"/>
    <property type="match status" value="1"/>
</dbReference>
<name>A0ABS8IW89_9BURK</name>
<keyword evidence="4" id="KW-0812">Transmembrane</keyword>
<feature type="compositionally biased region" description="Low complexity" evidence="11">
    <location>
        <begin position="352"/>
        <end position="362"/>
    </location>
</feature>
<evidence type="ECO:0000256" key="1">
    <source>
        <dbReference type="ARBA" id="ARBA00004571"/>
    </source>
</evidence>
<keyword evidence="9" id="KW-0998">Cell outer membrane</keyword>
<organism evidence="13 14">
    <name type="scientific">Massilia agrisoli</name>
    <dbReference type="NCBI Taxonomy" id="2892444"/>
    <lineage>
        <taxon>Bacteria</taxon>
        <taxon>Pseudomonadati</taxon>
        <taxon>Pseudomonadota</taxon>
        <taxon>Betaproteobacteria</taxon>
        <taxon>Burkholderiales</taxon>
        <taxon>Oxalobacteraceae</taxon>
        <taxon>Telluria group</taxon>
        <taxon>Massilia</taxon>
    </lineage>
</organism>
<dbReference type="SUPFAM" id="SSF56925">
    <property type="entry name" value="OMPA-like"/>
    <property type="match status" value="1"/>
</dbReference>
<keyword evidence="8 10" id="KW-0472">Membrane</keyword>
<evidence type="ECO:0000313" key="14">
    <source>
        <dbReference type="Proteomes" id="UP001198701"/>
    </source>
</evidence>
<evidence type="ECO:0000313" key="13">
    <source>
        <dbReference type="EMBL" id="MCC6071494.1"/>
    </source>
</evidence>
<evidence type="ECO:0000256" key="9">
    <source>
        <dbReference type="ARBA" id="ARBA00023237"/>
    </source>
</evidence>
<reference evidence="13 14" key="1">
    <citation type="submission" date="2021-11" db="EMBL/GenBank/DDBJ databases">
        <authorList>
            <person name="Huq M.A."/>
        </authorList>
    </citation>
    <scope>NUCLEOTIDE SEQUENCE [LARGE SCALE GENOMIC DNA]</scope>
    <source>
        <strain evidence="13 14">MAHUQ-52</strain>
    </source>
</reference>
<evidence type="ECO:0000256" key="10">
    <source>
        <dbReference type="PROSITE-ProRule" id="PRU00473"/>
    </source>
</evidence>
<keyword evidence="7" id="KW-0626">Porin</keyword>
<keyword evidence="14" id="KW-1185">Reference proteome</keyword>
<keyword evidence="3" id="KW-1134">Transmembrane beta strand</keyword>
<dbReference type="Gene3D" id="2.40.160.20">
    <property type="match status" value="1"/>
</dbReference>
<evidence type="ECO:0000256" key="2">
    <source>
        <dbReference type="ARBA" id="ARBA00022448"/>
    </source>
</evidence>
<dbReference type="InterPro" id="IPR006664">
    <property type="entry name" value="OMP_bac"/>
</dbReference>
<protein>
    <submittedName>
        <fullName evidence="13">OmpA family protein</fullName>
    </submittedName>
</protein>
<comment type="subcellular location">
    <subcellularLocation>
        <location evidence="1">Cell outer membrane</location>
        <topology evidence="1">Multi-pass membrane protein</topology>
    </subcellularLocation>
</comment>
<evidence type="ECO:0000256" key="6">
    <source>
        <dbReference type="ARBA" id="ARBA00023065"/>
    </source>
</evidence>
<proteinExistence type="predicted"/>
<feature type="domain" description="OmpA-like" evidence="12">
    <location>
        <begin position="241"/>
        <end position="358"/>
    </location>
</feature>
<evidence type="ECO:0000256" key="5">
    <source>
        <dbReference type="ARBA" id="ARBA00022729"/>
    </source>
</evidence>
<keyword evidence="2" id="KW-0813">Transport</keyword>
<accession>A0ABS8IW89</accession>
<dbReference type="EMBL" id="JAJHPV010000013">
    <property type="protein sequence ID" value="MCC6071494.1"/>
    <property type="molecule type" value="Genomic_DNA"/>
</dbReference>